<protein>
    <submittedName>
        <fullName evidence="2">Uncharacterized protein</fullName>
    </submittedName>
</protein>
<reference evidence="2 3" key="1">
    <citation type="journal article" date="2014" name="PLoS Genet.">
        <title>Phylogenetically driven sequencing of extremely halophilic archaea reveals strategies for static and dynamic osmo-response.</title>
        <authorList>
            <person name="Becker E.A."/>
            <person name="Seitzer P.M."/>
            <person name="Tritt A."/>
            <person name="Larsen D."/>
            <person name="Krusor M."/>
            <person name="Yao A.I."/>
            <person name="Wu D."/>
            <person name="Madern D."/>
            <person name="Eisen J.A."/>
            <person name="Darling A.E."/>
            <person name="Facciotti M.T."/>
        </authorList>
    </citation>
    <scope>NUCLEOTIDE SEQUENCE [LARGE SCALE GENOMIC DNA]</scope>
    <source>
        <strain evidence="2 3">GA33</strain>
    </source>
</reference>
<feature type="region of interest" description="Disordered" evidence="1">
    <location>
        <begin position="251"/>
        <end position="306"/>
    </location>
</feature>
<name>L9VX25_9EURY</name>
<dbReference type="PATRIC" id="fig|1114856.3.peg.1942"/>
<accession>L9VX25</accession>
<dbReference type="EMBL" id="AOHW01000027">
    <property type="protein sequence ID" value="ELY41541.1"/>
    <property type="molecule type" value="Genomic_DNA"/>
</dbReference>
<sequence length="306" mass="32022">MATIGGSAGVLAAGTLAASYWSSDGSDESTVDGESAVLELTDDGLEVHGDPFDGDAQRPPVTFDIVNGRSEPVSVTLAADAFRLTAADATTTDDGRLVVGDGSSDRLESGARLANVVVELMPDAARRATERTITEPIAVTVDGDELSETEPELTLERPGFVVEDATLALRRVDADSVEHRWTLSGLDTGGVALEALRFDYTDFESGSASRFADAKSPSSTVAVDGTEREAEIERRTAERIDVALAKPLETDDASVEIRFGPPESESESETSANQPPDGEPGTRSGVTLELVGGGYSGRVEGVWNGS</sequence>
<proteinExistence type="predicted"/>
<keyword evidence="3" id="KW-1185">Reference proteome</keyword>
<dbReference type="eggNOG" id="arCOG02696">
    <property type="taxonomic scope" value="Archaea"/>
</dbReference>
<dbReference type="Proteomes" id="UP000011599">
    <property type="component" value="Unassembled WGS sequence"/>
</dbReference>
<evidence type="ECO:0000313" key="3">
    <source>
        <dbReference type="Proteomes" id="UP000011599"/>
    </source>
</evidence>
<feature type="region of interest" description="Disordered" evidence="1">
    <location>
        <begin position="207"/>
        <end position="232"/>
    </location>
</feature>
<organism evidence="2 3">
    <name type="scientific">Natronorubrum tibetense GA33</name>
    <dbReference type="NCBI Taxonomy" id="1114856"/>
    <lineage>
        <taxon>Archaea</taxon>
        <taxon>Methanobacteriati</taxon>
        <taxon>Methanobacteriota</taxon>
        <taxon>Stenosarchaea group</taxon>
        <taxon>Halobacteria</taxon>
        <taxon>Halobacteriales</taxon>
        <taxon>Natrialbaceae</taxon>
        <taxon>Natronorubrum</taxon>
    </lineage>
</organism>
<evidence type="ECO:0000256" key="1">
    <source>
        <dbReference type="SAM" id="MobiDB-lite"/>
    </source>
</evidence>
<dbReference type="AlphaFoldDB" id="L9VX25"/>
<dbReference type="OrthoDB" id="170571at2157"/>
<gene>
    <name evidence="2" type="ORF">C496_09326</name>
</gene>
<comment type="caution">
    <text evidence="2">The sequence shown here is derived from an EMBL/GenBank/DDBJ whole genome shotgun (WGS) entry which is preliminary data.</text>
</comment>
<evidence type="ECO:0000313" key="2">
    <source>
        <dbReference type="EMBL" id="ELY41541.1"/>
    </source>
</evidence>